<feature type="transmembrane region" description="Helical" evidence="7">
    <location>
        <begin position="35"/>
        <end position="51"/>
    </location>
</feature>
<dbReference type="AlphaFoldDB" id="A0A0A5G2N8"/>
<evidence type="ECO:0000256" key="1">
    <source>
        <dbReference type="ARBA" id="ARBA00004651"/>
    </source>
</evidence>
<keyword evidence="10" id="KW-1185">Reference proteome</keyword>
<keyword evidence="5 7" id="KW-1133">Transmembrane helix</keyword>
<dbReference type="EMBL" id="AVPG01000007">
    <property type="protein sequence ID" value="KGX87356.1"/>
    <property type="molecule type" value="Genomic_DNA"/>
</dbReference>
<keyword evidence="3" id="KW-1003">Cell membrane</keyword>
<evidence type="ECO:0000256" key="2">
    <source>
        <dbReference type="ARBA" id="ARBA00006448"/>
    </source>
</evidence>
<comment type="caution">
    <text evidence="9">The sequence shown here is derived from an EMBL/GenBank/DDBJ whole genome shotgun (WGS) entry which is preliminary data.</text>
</comment>
<dbReference type="PANTHER" id="PTHR34582:SF5">
    <property type="entry name" value="UPF0702 TRANSMEMBRANE PROTEIN YETF"/>
    <property type="match status" value="1"/>
</dbReference>
<evidence type="ECO:0000256" key="4">
    <source>
        <dbReference type="ARBA" id="ARBA00022692"/>
    </source>
</evidence>
<evidence type="ECO:0000256" key="5">
    <source>
        <dbReference type="ARBA" id="ARBA00022989"/>
    </source>
</evidence>
<evidence type="ECO:0000313" key="9">
    <source>
        <dbReference type="EMBL" id="KGX87356.1"/>
    </source>
</evidence>
<dbReference type="eggNOG" id="COG2323">
    <property type="taxonomic scope" value="Bacteria"/>
</dbReference>
<dbReference type="OrthoDB" id="9778331at2"/>
<feature type="transmembrane region" description="Helical" evidence="7">
    <location>
        <begin position="6"/>
        <end position="23"/>
    </location>
</feature>
<dbReference type="InterPro" id="IPR023090">
    <property type="entry name" value="UPF0702_alpha/beta_dom_sf"/>
</dbReference>
<dbReference type="STRING" id="1385512.N784_15760"/>
<feature type="transmembrane region" description="Helical" evidence="7">
    <location>
        <begin position="57"/>
        <end position="76"/>
    </location>
</feature>
<feature type="domain" description="YetF C-terminal" evidence="8">
    <location>
        <begin position="77"/>
        <end position="206"/>
    </location>
</feature>
<organism evidence="9 10">
    <name type="scientific">Pontibacillus litoralis JSM 072002</name>
    <dbReference type="NCBI Taxonomy" id="1385512"/>
    <lineage>
        <taxon>Bacteria</taxon>
        <taxon>Bacillati</taxon>
        <taxon>Bacillota</taxon>
        <taxon>Bacilli</taxon>
        <taxon>Bacillales</taxon>
        <taxon>Bacillaceae</taxon>
        <taxon>Pontibacillus</taxon>
    </lineage>
</organism>
<evidence type="ECO:0000256" key="7">
    <source>
        <dbReference type="SAM" id="Phobius"/>
    </source>
</evidence>
<dbReference type="Gene3D" id="3.30.240.20">
    <property type="entry name" value="bsu07140 like domains"/>
    <property type="match status" value="2"/>
</dbReference>
<evidence type="ECO:0000313" key="10">
    <source>
        <dbReference type="Proteomes" id="UP000030401"/>
    </source>
</evidence>
<evidence type="ECO:0000259" key="8">
    <source>
        <dbReference type="Pfam" id="PF04239"/>
    </source>
</evidence>
<accession>A0A0A5G2N8</accession>
<keyword evidence="6 7" id="KW-0472">Membrane</keyword>
<dbReference type="PANTHER" id="PTHR34582">
    <property type="entry name" value="UPF0702 TRANSMEMBRANE PROTEIN YCAP"/>
    <property type="match status" value="1"/>
</dbReference>
<dbReference type="Pfam" id="PF04239">
    <property type="entry name" value="DUF421"/>
    <property type="match status" value="1"/>
</dbReference>
<dbReference type="Proteomes" id="UP000030401">
    <property type="component" value="Unassembled WGS sequence"/>
</dbReference>
<dbReference type="InterPro" id="IPR007353">
    <property type="entry name" value="DUF421"/>
</dbReference>
<evidence type="ECO:0000256" key="6">
    <source>
        <dbReference type="ARBA" id="ARBA00023136"/>
    </source>
</evidence>
<comment type="similarity">
    <text evidence="2">Belongs to the UPF0702 family.</text>
</comment>
<sequence>MLTFLPLLLLVFVLYIIVIRLLGKSALAQLTPHDFAALFFLAYVAFQPIKIETYWQSFIGIIGIGVTHLFISKLTLNNRIKHWIIGEPTVLVRHGKILPNNLRKSHFSLSELLSVLRTSGHAHVASIEYAFLEPNGDVSVIPKREYAAVTPADLHLEKDYEGIPIAVIVEGVIQKRNLQLINKEVTWLEEMLHERGFNNIHDIFFAYCLENDDALEVMLYEQSPRSEA</sequence>
<reference evidence="9 10" key="1">
    <citation type="submission" date="2013-08" db="EMBL/GenBank/DDBJ databases">
        <authorList>
            <person name="Huang J."/>
            <person name="Wang G."/>
        </authorList>
    </citation>
    <scope>NUCLEOTIDE SEQUENCE [LARGE SCALE GENOMIC DNA]</scope>
    <source>
        <strain evidence="9 10">JSM 072002</strain>
    </source>
</reference>
<gene>
    <name evidence="9" type="ORF">N784_15760</name>
</gene>
<dbReference type="GO" id="GO:0005886">
    <property type="term" value="C:plasma membrane"/>
    <property type="evidence" value="ECO:0007669"/>
    <property type="project" value="UniProtKB-SubCell"/>
</dbReference>
<protein>
    <recommendedName>
        <fullName evidence="8">YetF C-terminal domain-containing protein</fullName>
    </recommendedName>
</protein>
<comment type="subcellular location">
    <subcellularLocation>
        <location evidence="1">Cell membrane</location>
        <topology evidence="1">Multi-pass membrane protein</topology>
    </subcellularLocation>
</comment>
<dbReference type="RefSeq" id="WP_036833530.1">
    <property type="nucleotide sequence ID" value="NZ_AVPG01000007.1"/>
</dbReference>
<proteinExistence type="inferred from homology"/>
<evidence type="ECO:0000256" key="3">
    <source>
        <dbReference type="ARBA" id="ARBA00022475"/>
    </source>
</evidence>
<name>A0A0A5G2N8_9BACI</name>
<keyword evidence="4 7" id="KW-0812">Transmembrane</keyword>